<dbReference type="AlphaFoldDB" id="A0A841LJ50"/>
<dbReference type="GO" id="GO:0016020">
    <property type="term" value="C:membrane"/>
    <property type="evidence" value="ECO:0007669"/>
    <property type="project" value="TreeGrafter"/>
</dbReference>
<feature type="active site" description="Proton donor" evidence="4">
    <location>
        <position position="306"/>
    </location>
</feature>
<organism evidence="7 8">
    <name type="scientific">Polymorphobacter multimanifer</name>
    <dbReference type="NCBI Taxonomy" id="1070431"/>
    <lineage>
        <taxon>Bacteria</taxon>
        <taxon>Pseudomonadati</taxon>
        <taxon>Pseudomonadota</taxon>
        <taxon>Alphaproteobacteria</taxon>
        <taxon>Sphingomonadales</taxon>
        <taxon>Sphingosinicellaceae</taxon>
        <taxon>Polymorphobacter</taxon>
    </lineage>
</organism>
<keyword evidence="7" id="KW-0645">Protease</keyword>
<feature type="active site" description="Nucleophile" evidence="4">
    <location>
        <position position="136"/>
    </location>
</feature>
<keyword evidence="8" id="KW-1185">Reference proteome</keyword>
<evidence type="ECO:0000256" key="3">
    <source>
        <dbReference type="PIRNR" id="PIRNR005539"/>
    </source>
</evidence>
<dbReference type="InterPro" id="IPR029058">
    <property type="entry name" value="AB_hydrolase_fold"/>
</dbReference>
<dbReference type="EC" id="3.4.11.5" evidence="7"/>
<evidence type="ECO:0000259" key="6">
    <source>
        <dbReference type="Pfam" id="PF00561"/>
    </source>
</evidence>
<dbReference type="EC" id="3.5.1.101" evidence="7"/>
<dbReference type="EMBL" id="JACIIV010000029">
    <property type="protein sequence ID" value="MBB6228988.1"/>
    <property type="molecule type" value="Genomic_DNA"/>
</dbReference>
<dbReference type="GO" id="GO:0004177">
    <property type="term" value="F:aminopeptidase activity"/>
    <property type="evidence" value="ECO:0007669"/>
    <property type="project" value="UniProtKB-KW"/>
</dbReference>
<dbReference type="GO" id="GO:0006508">
    <property type="term" value="P:proteolysis"/>
    <property type="evidence" value="ECO:0007669"/>
    <property type="project" value="InterPro"/>
</dbReference>
<keyword evidence="2 3" id="KW-0378">Hydrolase</keyword>
<evidence type="ECO:0000313" key="8">
    <source>
        <dbReference type="Proteomes" id="UP000538147"/>
    </source>
</evidence>
<dbReference type="InterPro" id="IPR050266">
    <property type="entry name" value="AB_hydrolase_sf"/>
</dbReference>
<evidence type="ECO:0000256" key="5">
    <source>
        <dbReference type="SAM" id="SignalP"/>
    </source>
</evidence>
<dbReference type="RefSeq" id="WP_184202312.1">
    <property type="nucleotide sequence ID" value="NZ_BMOX01000031.1"/>
</dbReference>
<dbReference type="Proteomes" id="UP000538147">
    <property type="component" value="Unassembled WGS sequence"/>
</dbReference>
<feature type="active site" evidence="4">
    <location>
        <position position="278"/>
    </location>
</feature>
<keyword evidence="5" id="KW-0732">Signal</keyword>
<comment type="similarity">
    <text evidence="1 3">Belongs to the peptidase S33 family.</text>
</comment>
<dbReference type="InterPro" id="IPR002410">
    <property type="entry name" value="Peptidase_S33"/>
</dbReference>
<name>A0A841LJ50_9SPHN</name>
<feature type="signal peptide" evidence="5">
    <location>
        <begin position="1"/>
        <end position="22"/>
    </location>
</feature>
<dbReference type="Gene3D" id="3.40.50.1820">
    <property type="entry name" value="alpha/beta hydrolase"/>
    <property type="match status" value="1"/>
</dbReference>
<feature type="domain" description="AB hydrolase-1" evidence="6">
    <location>
        <begin position="62"/>
        <end position="308"/>
    </location>
</feature>
<dbReference type="PANTHER" id="PTHR43798">
    <property type="entry name" value="MONOACYLGLYCEROL LIPASE"/>
    <property type="match status" value="1"/>
</dbReference>
<dbReference type="Pfam" id="PF00561">
    <property type="entry name" value="Abhydrolase_1"/>
    <property type="match status" value="1"/>
</dbReference>
<dbReference type="NCBIfam" id="TIGR01250">
    <property type="entry name" value="pro_imino_pep_2"/>
    <property type="match status" value="1"/>
</dbReference>
<evidence type="ECO:0000313" key="7">
    <source>
        <dbReference type="EMBL" id="MBB6228988.1"/>
    </source>
</evidence>
<reference evidence="7 8" key="1">
    <citation type="submission" date="2020-08" db="EMBL/GenBank/DDBJ databases">
        <title>Genomic Encyclopedia of Type Strains, Phase IV (KMG-IV): sequencing the most valuable type-strain genomes for metagenomic binning, comparative biology and taxonomic classification.</title>
        <authorList>
            <person name="Goeker M."/>
        </authorList>
    </citation>
    <scope>NUCLEOTIDE SEQUENCE [LARGE SCALE GENOMIC DNA]</scope>
    <source>
        <strain evidence="7 8">DSM 102189</strain>
    </source>
</reference>
<dbReference type="InterPro" id="IPR005945">
    <property type="entry name" value="Pro_imino_pep"/>
</dbReference>
<evidence type="ECO:0000256" key="1">
    <source>
        <dbReference type="ARBA" id="ARBA00010088"/>
    </source>
</evidence>
<evidence type="ECO:0000256" key="2">
    <source>
        <dbReference type="ARBA" id="ARBA00022801"/>
    </source>
</evidence>
<dbReference type="PRINTS" id="PR00793">
    <property type="entry name" value="PROAMNOPTASE"/>
</dbReference>
<dbReference type="PANTHER" id="PTHR43798:SF33">
    <property type="entry name" value="HYDROLASE, PUTATIVE (AFU_ORTHOLOGUE AFUA_2G14860)-RELATED"/>
    <property type="match status" value="1"/>
</dbReference>
<gene>
    <name evidence="7" type="ORF">FHS79_003186</name>
</gene>
<accession>A0A841LJ50</accession>
<comment type="caution">
    <text evidence="7">The sequence shown here is derived from an EMBL/GenBank/DDBJ whole genome shotgun (WGS) entry which is preliminary data.</text>
</comment>
<protein>
    <submittedName>
        <fullName evidence="7">Proline iminopeptidase/L-proline amide hydrolase</fullName>
        <ecNumber evidence="7">3.4.11.5</ecNumber>
        <ecNumber evidence="7">3.5.1.101</ecNumber>
    </submittedName>
</protein>
<dbReference type="SUPFAM" id="SSF53474">
    <property type="entry name" value="alpha/beta-Hydrolases"/>
    <property type="match status" value="1"/>
</dbReference>
<feature type="chain" id="PRO_5032978971" evidence="5">
    <location>
        <begin position="23"/>
        <end position="330"/>
    </location>
</feature>
<evidence type="ECO:0000256" key="4">
    <source>
        <dbReference type="PIRSR" id="PIRSR005539-1"/>
    </source>
</evidence>
<proteinExistence type="inferred from homology"/>
<dbReference type="PIRSF" id="PIRSF005539">
    <property type="entry name" value="Pept_S33_TRI_F1"/>
    <property type="match status" value="1"/>
</dbReference>
<dbReference type="InterPro" id="IPR000073">
    <property type="entry name" value="AB_hydrolase_1"/>
</dbReference>
<keyword evidence="7" id="KW-0031">Aminopeptidase</keyword>
<sequence length="330" mass="34664">MRVGRRTVMGAGLAAMAGGAVAQPVGVLDDVSLVPDEERMVEVPGGRVYVRVNGRLAGGRLPIVLLHGGPGSSHAGLINATALAADRAVILYDQLDCGRSDAPGDPANWTIPRFLAELEAVRLALGVARWHVYGASWGGTLALEYGARQPAALGGLVLQSPLVSTAVWLRDAAALKAGMPAETQRLLDACDVPGAAPKDACDAATQAFYARHVRLRAVPEALAGYARSVRKPGDSRIYEAMWGRAEFTASGTLKAYDGRPLLARLDGPRTLFLAGTQDEAIPATINGFAGAVRGGAAFREVPDAAHALWNDNPRALMAVLRPWLAAQDRV</sequence>